<feature type="transmembrane region" description="Helical" evidence="1">
    <location>
        <begin position="122"/>
        <end position="139"/>
    </location>
</feature>
<name>A0A4R1R9C6_HYDET</name>
<sequence>MNLFYYSALAGLIGAAFTNGATYGFRFIGVKTSLPWEIAANVFLNPRFIYTPAGVVIGLAGTIALSTGIAIMIGYLLRWTGYNRAWLKGMICADAFGFITLGLAVNLFNIWPQLRNEPGTNLVALAVLSSLGMIQALLFQRWQRNLVWK</sequence>
<dbReference type="Proteomes" id="UP000295008">
    <property type="component" value="Unassembled WGS sequence"/>
</dbReference>
<accession>A0A4R1R9C6</accession>
<feature type="transmembrane region" description="Helical" evidence="1">
    <location>
        <begin position="48"/>
        <end position="77"/>
    </location>
</feature>
<evidence type="ECO:0000256" key="1">
    <source>
        <dbReference type="SAM" id="Phobius"/>
    </source>
</evidence>
<feature type="transmembrane region" description="Helical" evidence="1">
    <location>
        <begin position="89"/>
        <end position="110"/>
    </location>
</feature>
<reference evidence="2 3" key="1">
    <citation type="submission" date="2019-03" db="EMBL/GenBank/DDBJ databases">
        <title>Genomic Encyclopedia of Type Strains, Phase IV (KMG-IV): sequencing the most valuable type-strain genomes for metagenomic binning, comparative biology and taxonomic classification.</title>
        <authorList>
            <person name="Goeker M."/>
        </authorList>
    </citation>
    <scope>NUCLEOTIDE SEQUENCE [LARGE SCALE GENOMIC DNA]</scope>
    <source>
        <strain evidence="2 3">LX-B</strain>
    </source>
</reference>
<protein>
    <submittedName>
        <fullName evidence="2">Uncharacterized protein</fullName>
    </submittedName>
</protein>
<keyword evidence="3" id="KW-1185">Reference proteome</keyword>
<keyword evidence="1" id="KW-0812">Transmembrane</keyword>
<dbReference type="RefSeq" id="WP_132015797.1">
    <property type="nucleotide sequence ID" value="NZ_SLUN01000026.1"/>
</dbReference>
<evidence type="ECO:0000313" key="2">
    <source>
        <dbReference type="EMBL" id="TCL62313.1"/>
    </source>
</evidence>
<dbReference type="AlphaFoldDB" id="A0A4R1R9C6"/>
<comment type="caution">
    <text evidence="2">The sequence shown here is derived from an EMBL/GenBank/DDBJ whole genome shotgun (WGS) entry which is preliminary data.</text>
</comment>
<keyword evidence="1" id="KW-0472">Membrane</keyword>
<proteinExistence type="predicted"/>
<keyword evidence="1" id="KW-1133">Transmembrane helix</keyword>
<dbReference type="OrthoDB" id="1809628at2"/>
<organism evidence="2 3">
    <name type="scientific">Hydrogenispora ethanolica</name>
    <dbReference type="NCBI Taxonomy" id="1082276"/>
    <lineage>
        <taxon>Bacteria</taxon>
        <taxon>Bacillati</taxon>
        <taxon>Bacillota</taxon>
        <taxon>Hydrogenispora</taxon>
    </lineage>
</organism>
<dbReference type="EMBL" id="SLUN01000026">
    <property type="protein sequence ID" value="TCL62313.1"/>
    <property type="molecule type" value="Genomic_DNA"/>
</dbReference>
<evidence type="ECO:0000313" key="3">
    <source>
        <dbReference type="Proteomes" id="UP000295008"/>
    </source>
</evidence>
<gene>
    <name evidence="2" type="ORF">EDC14_102657</name>
</gene>